<name>A0A7X1PJU6_9PSED</name>
<evidence type="ECO:0008006" key="4">
    <source>
        <dbReference type="Google" id="ProtNLM"/>
    </source>
</evidence>
<protein>
    <recommendedName>
        <fullName evidence="4">Phage tail protein</fullName>
    </recommendedName>
</protein>
<accession>A0A7X1PJU6</accession>
<evidence type="ECO:0000313" key="2">
    <source>
        <dbReference type="EMBL" id="MQA52570.1"/>
    </source>
</evidence>
<dbReference type="EMBL" id="WHUV01000001">
    <property type="protein sequence ID" value="MQA52570.1"/>
    <property type="molecule type" value="Genomic_DNA"/>
</dbReference>
<organism evidence="2 3">
    <name type="scientific">Pseudomonas piscis</name>
    <dbReference type="NCBI Taxonomy" id="2614538"/>
    <lineage>
        <taxon>Bacteria</taxon>
        <taxon>Pseudomonadati</taxon>
        <taxon>Pseudomonadota</taxon>
        <taxon>Gammaproteobacteria</taxon>
        <taxon>Pseudomonadales</taxon>
        <taxon>Pseudomonadaceae</taxon>
        <taxon>Pseudomonas</taxon>
    </lineage>
</organism>
<gene>
    <name evidence="2" type="ORF">GDH07_04415</name>
</gene>
<feature type="region of interest" description="Disordered" evidence="1">
    <location>
        <begin position="103"/>
        <end position="126"/>
    </location>
</feature>
<comment type="caution">
    <text evidence="2">The sequence shown here is derived from an EMBL/GenBank/DDBJ whole genome shotgun (WGS) entry which is preliminary data.</text>
</comment>
<evidence type="ECO:0000256" key="1">
    <source>
        <dbReference type="SAM" id="MobiDB-lite"/>
    </source>
</evidence>
<proteinExistence type="predicted"/>
<reference evidence="2 3" key="1">
    <citation type="submission" date="2019-10" db="EMBL/GenBank/DDBJ databases">
        <title>Pseudomonas dajingensis sp. nov., isolated from the profound head ulcers of farmed Murray cod (Maccullochella peelii peelii).</title>
        <authorList>
            <person name="Liu Y."/>
        </authorList>
    </citation>
    <scope>NUCLEOTIDE SEQUENCE [LARGE SCALE GENOMIC DNA]</scope>
    <source>
        <strain evidence="2 3">MC042</strain>
    </source>
</reference>
<evidence type="ECO:0000313" key="3">
    <source>
        <dbReference type="Proteomes" id="UP000486534"/>
    </source>
</evidence>
<dbReference type="AlphaFoldDB" id="A0A7X1PJU6"/>
<dbReference type="RefSeq" id="WP_152896767.1">
    <property type="nucleotide sequence ID" value="NZ_WHUV01000001.1"/>
</dbReference>
<dbReference type="Proteomes" id="UP000486534">
    <property type="component" value="Unassembled WGS sequence"/>
</dbReference>
<sequence>MRYFNNPKTSEVHAYDDDVPGHFIASYLLPMSDEAVRSYIASATAPLLDPATEERNWRDVELISLLWLRERHRDQIEIEAPTTLTVDQFKELLKHIQALRNWPQSPDFPQIEHRPVAPPWLAEQTR</sequence>